<feature type="compositionally biased region" description="Low complexity" evidence="1">
    <location>
        <begin position="1244"/>
        <end position="1260"/>
    </location>
</feature>
<evidence type="ECO:0000256" key="1">
    <source>
        <dbReference type="SAM" id="MobiDB-lite"/>
    </source>
</evidence>
<accession>A0A0K6S874</accession>
<name>A0A0K6S874_9ALVE</name>
<evidence type="ECO:0000313" key="3">
    <source>
        <dbReference type="EMBL" id="CUC09847.1"/>
    </source>
</evidence>
<feature type="compositionally biased region" description="Low complexity" evidence="1">
    <location>
        <begin position="774"/>
        <end position="788"/>
    </location>
</feature>
<feature type="compositionally biased region" description="Polar residues" evidence="1">
    <location>
        <begin position="1193"/>
        <end position="1203"/>
    </location>
</feature>
<feature type="compositionally biased region" description="Polar residues" evidence="1">
    <location>
        <begin position="1209"/>
        <end position="1219"/>
    </location>
</feature>
<feature type="region of interest" description="Disordered" evidence="1">
    <location>
        <begin position="1150"/>
        <end position="1307"/>
    </location>
</feature>
<feature type="compositionally biased region" description="Polar residues" evidence="1">
    <location>
        <begin position="415"/>
        <end position="427"/>
    </location>
</feature>
<proteinExistence type="predicted"/>
<feature type="region of interest" description="Disordered" evidence="1">
    <location>
        <begin position="774"/>
        <end position="952"/>
    </location>
</feature>
<feature type="compositionally biased region" description="Pro residues" evidence="1">
    <location>
        <begin position="645"/>
        <end position="659"/>
    </location>
</feature>
<feature type="compositionally biased region" description="Acidic residues" evidence="1">
    <location>
        <begin position="735"/>
        <end position="748"/>
    </location>
</feature>
<organism evidence="3">
    <name type="scientific">Chromera velia CCMP2878</name>
    <dbReference type="NCBI Taxonomy" id="1169474"/>
    <lineage>
        <taxon>Eukaryota</taxon>
        <taxon>Sar</taxon>
        <taxon>Alveolata</taxon>
        <taxon>Colpodellida</taxon>
        <taxon>Chromeraceae</taxon>
        <taxon>Chromera</taxon>
    </lineage>
</organism>
<dbReference type="Gene3D" id="1.10.1410.10">
    <property type="match status" value="1"/>
</dbReference>
<feature type="compositionally biased region" description="Basic and acidic residues" evidence="1">
    <location>
        <begin position="579"/>
        <end position="590"/>
    </location>
</feature>
<dbReference type="PANTHER" id="PTHR12271:SF40">
    <property type="entry name" value="POLY(A) RNA POLYMERASE GLD2"/>
    <property type="match status" value="1"/>
</dbReference>
<feature type="region of interest" description="Disordered" evidence="1">
    <location>
        <begin position="556"/>
        <end position="753"/>
    </location>
</feature>
<feature type="compositionally biased region" description="Polar residues" evidence="1">
    <location>
        <begin position="1261"/>
        <end position="1277"/>
    </location>
</feature>
<dbReference type="VEuPathDB" id="CryptoDB:Cvel_24557"/>
<dbReference type="GO" id="GO:0031123">
    <property type="term" value="P:RNA 3'-end processing"/>
    <property type="evidence" value="ECO:0007669"/>
    <property type="project" value="TreeGrafter"/>
</dbReference>
<dbReference type="Pfam" id="PF22600">
    <property type="entry name" value="MTPAP-like_central"/>
    <property type="match status" value="1"/>
</dbReference>
<dbReference type="GO" id="GO:0016779">
    <property type="term" value="F:nucleotidyltransferase activity"/>
    <property type="evidence" value="ECO:0007669"/>
    <property type="project" value="TreeGrafter"/>
</dbReference>
<feature type="domain" description="Poly(A) RNA polymerase mitochondrial-like central palm" evidence="2">
    <location>
        <begin position="3"/>
        <end position="102"/>
    </location>
</feature>
<sequence length="1307" mass="142018">MEEALRGIFRAVSLKEEDREARADFRDLLEDLCDDVLEHYRDGECRIMFYGSFISGTSTKSSDLNLYIPIEDYSAENAKRLLHKMVAALTSRPQASQIVKVKQFRRNIFLPMLTVQNRETLIVAKIIVQPMANFRIGRGDRAIQDLLQYDKRAQQLAVLVKHLVASRGMNEVEKNHLSSYCWMTLLVFFLQRLHIVPPYKWHRWQEMQEEEEEGLEDESDDVDDLFDPPPIDWQKRPERENAKLPLHLLLQTFLQFVLEAKNYEVLKDWRISVEEGDWVPLDDEPERVAAEGANGSQRSSARNPFWIDEPGDEFGSSNIARFVTVDTTIPENLSWMYMETGKVARWLGYLLLDTERALGTLTEEENGTERAVAVAAADAYGWNASRTRALPSAQQQSASSSSSLSSSCASSSTSRQHNQSALPNLNASPPPRHISLAARSAVSAAAGRPTARVPDWNFAGSACEFPCLSLKDLQRFTRNVFLPQSREIQGIPINSRLRRLWGWDTVLWRAEMIQKRRMAACAYAFEEEEEEEEGENGGLPMQPKIFRLFPPFGVRRHGIKRKREGKGEHGGKEEEEDKKDERGTSRERNSAENGKQPKQLQTQVRSEAGREKVSSAPQQTSETHTSKRGRTMAAEVENNKALPRQPAPPPPPPTNPIPPQQSTMSSFHHTQTALTETKPQPHTPAAARPLRLKATSESIPAPPNTDQPQSQPPAPPASPFNNSPDSEATVTMPYDEADGMDDDEDAIEIDPKDAYLLMDDDSALQEALLLSLASADPSATSSTADTSAQPQPGTGPVARHPASETQAQLPSSRAPAATPPSDQTAQQHTTQHVPSRTGGQNAAAGLRGGGGGLKEREGNSGGQGRPVPPPLPQEMMFRLQSGGQRTEWGRETTQPGPSAPDPREVLGRTVAPPFTIPFSQKPGEHVHPSLSQATHPLQGSAPPNPTPVRPAEAAVLLQQQQQHEVSVATLAAQIASSTSVSLSQTQPGGGREAHSRPLGLKPEAEGDGGVSTDSAFRGVDGTATGALTGNPGPSLQWERGLAQTHPNAWPPLSTSERAGVSFRLPPQRPSAPSDPASLSATSVSYLPAAYTHRHGQLSVPHAYFQAVHQQQSMPNNLSQMHTHRSSAMPGIVSGLMARPRLFNPSLWRPPASVSDPPMVRIAMSGDRGSSSSSSIGRLRGFEGDGSEMGKRPTTAQTESTQESGPPCSSAVSSATQSVEGHSDLHSSRRQIQTPTASSHPLPQAAAASSRASSCPAAAVSGSSDDSTASNGTPTSEAQSRKGREGGGQDESESPPQEAQLPGSFRGP</sequence>
<protein>
    <recommendedName>
        <fullName evidence="2">Poly(A) RNA polymerase mitochondrial-like central palm domain-containing protein</fullName>
    </recommendedName>
</protein>
<feature type="compositionally biased region" description="Polar residues" evidence="1">
    <location>
        <begin position="1229"/>
        <end position="1240"/>
    </location>
</feature>
<feature type="compositionally biased region" description="Low complexity" evidence="1">
    <location>
        <begin position="1164"/>
        <end position="1178"/>
    </location>
</feature>
<evidence type="ECO:0000259" key="2">
    <source>
        <dbReference type="Pfam" id="PF22600"/>
    </source>
</evidence>
<feature type="compositionally biased region" description="Low complexity" evidence="1">
    <location>
        <begin position="810"/>
        <end position="821"/>
    </location>
</feature>
<feature type="compositionally biased region" description="Low complexity" evidence="1">
    <location>
        <begin position="392"/>
        <end position="414"/>
    </location>
</feature>
<dbReference type="PANTHER" id="PTHR12271">
    <property type="entry name" value="POLY A POLYMERASE CID PAP -RELATED"/>
    <property type="match status" value="1"/>
</dbReference>
<dbReference type="SUPFAM" id="SSF81301">
    <property type="entry name" value="Nucleotidyltransferase"/>
    <property type="match status" value="1"/>
</dbReference>
<dbReference type="Gene3D" id="3.30.460.10">
    <property type="entry name" value="Beta Polymerase, domain 2"/>
    <property type="match status" value="1"/>
</dbReference>
<dbReference type="SUPFAM" id="SSF81631">
    <property type="entry name" value="PAP/OAS1 substrate-binding domain"/>
    <property type="match status" value="1"/>
</dbReference>
<feature type="compositionally biased region" description="Polar residues" evidence="1">
    <location>
        <begin position="822"/>
        <end position="834"/>
    </location>
</feature>
<feature type="region of interest" description="Disordered" evidence="1">
    <location>
        <begin position="974"/>
        <end position="1038"/>
    </location>
</feature>
<feature type="region of interest" description="Disordered" evidence="1">
    <location>
        <begin position="391"/>
        <end position="429"/>
    </location>
</feature>
<feature type="compositionally biased region" description="Polar residues" evidence="1">
    <location>
        <begin position="662"/>
        <end position="680"/>
    </location>
</feature>
<feature type="compositionally biased region" description="Basic and acidic residues" evidence="1">
    <location>
        <begin position="1179"/>
        <end position="1190"/>
    </location>
</feature>
<gene>
    <name evidence="3" type="ORF">Cvel_24557.t1.CR1</name>
</gene>
<dbReference type="InterPro" id="IPR054708">
    <property type="entry name" value="MTPAP-like_central"/>
</dbReference>
<feature type="compositionally biased region" description="Pro residues" evidence="1">
    <location>
        <begin position="700"/>
        <end position="718"/>
    </location>
</feature>
<dbReference type="InterPro" id="IPR043519">
    <property type="entry name" value="NT_sf"/>
</dbReference>
<dbReference type="EMBL" id="CDMZ01001843">
    <property type="protein sequence ID" value="CUC09847.1"/>
    <property type="molecule type" value="Genomic_DNA"/>
</dbReference>
<reference evidence="3" key="1">
    <citation type="submission" date="2014-11" db="EMBL/GenBank/DDBJ databases">
        <title>Molecular phylogeny of cliff fern family Woodsiaceae with morphological implications.</title>
        <authorList>
            <person name="Shao Y.-Z."/>
            <person name="Wei R."/>
            <person name="Zhang X.-C."/>
        </authorList>
    </citation>
    <scope>NUCLEOTIDE SEQUENCE</scope>
</reference>
<feature type="compositionally biased region" description="Polar residues" evidence="1">
    <location>
        <begin position="974"/>
        <end position="986"/>
    </location>
</feature>
<feature type="compositionally biased region" description="Polar residues" evidence="1">
    <location>
        <begin position="591"/>
        <end position="605"/>
    </location>
</feature>